<keyword evidence="1" id="KW-0812">Transmembrane</keyword>
<sequence length="149" mass="16568">MTKRNIIIGSIIAGVINLIINTTRYWYAMGEQYPTIFLTQDSISSTVPSVFSKAVPLAVSLCFFVTSIAFLTTKMKDKPSYFPGYFLKALKHCVFAFGLVTIFAVLFQKYFGAIEVSHRTASIVTGIVSGFVATLVDYETKTSLHLDRE</sequence>
<reference evidence="3" key="1">
    <citation type="submission" date="2016-10" db="EMBL/GenBank/DDBJ databases">
        <authorList>
            <person name="Varghese N."/>
            <person name="Submissions S."/>
        </authorList>
    </citation>
    <scope>NUCLEOTIDE SEQUENCE [LARGE SCALE GENOMIC DNA]</scope>
    <source>
        <strain evidence="3">DSM 4002</strain>
    </source>
</reference>
<accession>A0A1I4YZP0</accession>
<gene>
    <name evidence="2" type="ORF">SAMN05444143_11332</name>
</gene>
<name>A0A1I4YZP0_9FLAO</name>
<dbReference type="AlphaFoldDB" id="A0A1I4YZP0"/>
<dbReference type="Proteomes" id="UP000182961">
    <property type="component" value="Unassembled WGS sequence"/>
</dbReference>
<keyword evidence="1" id="KW-1133">Transmembrane helix</keyword>
<organism evidence="2 3">
    <name type="scientific">Flavobacterium succinicans</name>
    <dbReference type="NCBI Taxonomy" id="29536"/>
    <lineage>
        <taxon>Bacteria</taxon>
        <taxon>Pseudomonadati</taxon>
        <taxon>Bacteroidota</taxon>
        <taxon>Flavobacteriia</taxon>
        <taxon>Flavobacteriales</taxon>
        <taxon>Flavobacteriaceae</taxon>
        <taxon>Flavobacterium</taxon>
    </lineage>
</organism>
<protein>
    <submittedName>
        <fullName evidence="2">Uncharacterized protein</fullName>
    </submittedName>
</protein>
<keyword evidence="1" id="KW-0472">Membrane</keyword>
<feature type="transmembrane region" description="Helical" evidence="1">
    <location>
        <begin position="119"/>
        <end position="138"/>
    </location>
</feature>
<keyword evidence="3" id="KW-1185">Reference proteome</keyword>
<evidence type="ECO:0000313" key="2">
    <source>
        <dbReference type="EMBL" id="SFN43472.1"/>
    </source>
</evidence>
<evidence type="ECO:0000256" key="1">
    <source>
        <dbReference type="SAM" id="Phobius"/>
    </source>
</evidence>
<feature type="transmembrane region" description="Helical" evidence="1">
    <location>
        <begin position="7"/>
        <end position="27"/>
    </location>
</feature>
<feature type="transmembrane region" description="Helical" evidence="1">
    <location>
        <begin position="54"/>
        <end position="73"/>
    </location>
</feature>
<feature type="transmembrane region" description="Helical" evidence="1">
    <location>
        <begin position="85"/>
        <end position="107"/>
    </location>
</feature>
<dbReference type="EMBL" id="FOUT01000013">
    <property type="protein sequence ID" value="SFN43472.1"/>
    <property type="molecule type" value="Genomic_DNA"/>
</dbReference>
<dbReference type="RefSeq" id="WP_024982623.1">
    <property type="nucleotide sequence ID" value="NZ_CBCRUM010000017.1"/>
</dbReference>
<proteinExistence type="predicted"/>
<dbReference type="eggNOG" id="ENOG5032ZTA">
    <property type="taxonomic scope" value="Bacteria"/>
</dbReference>
<evidence type="ECO:0000313" key="3">
    <source>
        <dbReference type="Proteomes" id="UP000182961"/>
    </source>
</evidence>